<proteinExistence type="predicted"/>
<keyword evidence="2" id="KW-1185">Reference proteome</keyword>
<protein>
    <submittedName>
        <fullName evidence="1">Uncharacterized protein</fullName>
    </submittedName>
</protein>
<evidence type="ECO:0000313" key="2">
    <source>
        <dbReference type="Proteomes" id="UP000825729"/>
    </source>
</evidence>
<dbReference type="Proteomes" id="UP000825729">
    <property type="component" value="Unassembled WGS sequence"/>
</dbReference>
<name>A0AAV7F8C9_ARIFI</name>
<gene>
    <name evidence="1" type="ORF">H6P81_000584</name>
</gene>
<organism evidence="1 2">
    <name type="scientific">Aristolochia fimbriata</name>
    <name type="common">White veined hardy Dutchman's pipe vine</name>
    <dbReference type="NCBI Taxonomy" id="158543"/>
    <lineage>
        <taxon>Eukaryota</taxon>
        <taxon>Viridiplantae</taxon>
        <taxon>Streptophyta</taxon>
        <taxon>Embryophyta</taxon>
        <taxon>Tracheophyta</taxon>
        <taxon>Spermatophyta</taxon>
        <taxon>Magnoliopsida</taxon>
        <taxon>Magnoliidae</taxon>
        <taxon>Piperales</taxon>
        <taxon>Aristolochiaceae</taxon>
        <taxon>Aristolochia</taxon>
    </lineage>
</organism>
<reference evidence="1 2" key="1">
    <citation type="submission" date="2021-07" db="EMBL/GenBank/DDBJ databases">
        <title>The Aristolochia fimbriata genome: insights into angiosperm evolution, floral development and chemical biosynthesis.</title>
        <authorList>
            <person name="Jiao Y."/>
        </authorList>
    </citation>
    <scope>NUCLEOTIDE SEQUENCE [LARGE SCALE GENOMIC DNA]</scope>
    <source>
        <strain evidence="1">IBCAS-2021</strain>
        <tissue evidence="1">Leaf</tissue>
    </source>
</reference>
<sequence>MNAAESGLTGMPPLVLLLQMDWIRKPEEATRQLVNGPRDPPETTINSVGVAVWDTLSSFYLVCGVRCGNGRMGKGKANYLSRETVAAPLSFSSERETPPAGHRTASGFSTFVTRNWD</sequence>
<accession>A0AAV7F8C9</accession>
<comment type="caution">
    <text evidence="1">The sequence shown here is derived from an EMBL/GenBank/DDBJ whole genome shotgun (WGS) entry which is preliminary data.</text>
</comment>
<evidence type="ECO:0000313" key="1">
    <source>
        <dbReference type="EMBL" id="KAG9456076.1"/>
    </source>
</evidence>
<dbReference type="AlphaFoldDB" id="A0AAV7F8C9"/>
<dbReference type="EMBL" id="JAINDJ010000002">
    <property type="protein sequence ID" value="KAG9456076.1"/>
    <property type="molecule type" value="Genomic_DNA"/>
</dbReference>